<dbReference type="AlphaFoldDB" id="A0A7Y9S3R2"/>
<gene>
    <name evidence="3" type="ORF">BJ980_002481</name>
</gene>
<dbReference type="SUPFAM" id="SSF89796">
    <property type="entry name" value="CoA-transferase family III (CaiB/BaiF)"/>
    <property type="match status" value="1"/>
</dbReference>
<keyword evidence="4" id="KW-1185">Reference proteome</keyword>
<dbReference type="EMBL" id="JACCAA010000001">
    <property type="protein sequence ID" value="NYG59558.1"/>
    <property type="molecule type" value="Genomic_DNA"/>
</dbReference>
<dbReference type="Gene3D" id="3.30.1540.10">
    <property type="entry name" value="formyl-coa transferase, domain 3"/>
    <property type="match status" value="1"/>
</dbReference>
<keyword evidence="1 3" id="KW-0808">Transferase</keyword>
<evidence type="ECO:0000256" key="1">
    <source>
        <dbReference type="ARBA" id="ARBA00022679"/>
    </source>
</evidence>
<comment type="caution">
    <text evidence="3">The sequence shown here is derived from an EMBL/GenBank/DDBJ whole genome shotgun (WGS) entry which is preliminary data.</text>
</comment>
<sequence>MTHTTWTTKAPDQEIGSGDASRRPRARSGPLAGIKVADFCWMGVGAVATRLLADFGAEVIKIENRKRLDMPRRLPIYKGEVRSYGAEDPNPDPNKGGLFNNYSRNKLGITVDMADPRGRELVLELIDHCGVVTENFAPGVMERWNLTYPELREIRDDVIFARMSGYGHSGPQAHYRSYGPVVQAVSGLSFNSGLPGREPSGWGQSYMDNQAAYYNSAGLLLAIYQRMLTGQGTEVDVSAVEAGIGLLGSDLLDTVVNDRPSRREDYPRGNRLEHPTAAPHGVYPAAGDDQWIAIAVFKDQEWKTLRTVMSDPAWAGEARFATAADRVANADELDAALSAWTRDRDKHDLMHLLQGAGITAGAVQNSRDLAEHDPQIAARGTFFELDHPVIGPALFEGFPGQFGTSKPDHWRSAPLLGEDNDYVFGELLGRDRATLDRLSAEGVI</sequence>
<dbReference type="PANTHER" id="PTHR48207:SF3">
    <property type="entry name" value="SUCCINATE--HYDROXYMETHYLGLUTARATE COA-TRANSFERASE"/>
    <property type="match status" value="1"/>
</dbReference>
<evidence type="ECO:0000313" key="4">
    <source>
        <dbReference type="Proteomes" id="UP000540656"/>
    </source>
</evidence>
<reference evidence="3 4" key="1">
    <citation type="submission" date="2020-07" db="EMBL/GenBank/DDBJ databases">
        <title>Sequencing the genomes of 1000 actinobacteria strains.</title>
        <authorList>
            <person name="Klenk H.-P."/>
        </authorList>
    </citation>
    <scope>NUCLEOTIDE SEQUENCE [LARGE SCALE GENOMIC DNA]</scope>
    <source>
        <strain evidence="3 4">DSM 23819</strain>
    </source>
</reference>
<dbReference type="InterPro" id="IPR023606">
    <property type="entry name" value="CoA-Trfase_III_dom_1_sf"/>
</dbReference>
<protein>
    <submittedName>
        <fullName evidence="3">Crotonobetainyl-CoA:carnitine CoA-transferase CaiB-like acyl-CoA transferase</fullName>
    </submittedName>
</protein>
<accession>A0A7Y9S3R2</accession>
<evidence type="ECO:0000256" key="2">
    <source>
        <dbReference type="SAM" id="MobiDB-lite"/>
    </source>
</evidence>
<dbReference type="InterPro" id="IPR050483">
    <property type="entry name" value="CoA-transferase_III_domain"/>
</dbReference>
<feature type="compositionally biased region" description="Polar residues" evidence="2">
    <location>
        <begin position="1"/>
        <end position="10"/>
    </location>
</feature>
<feature type="region of interest" description="Disordered" evidence="2">
    <location>
        <begin position="259"/>
        <end position="280"/>
    </location>
</feature>
<proteinExistence type="predicted"/>
<dbReference type="Pfam" id="PF02515">
    <property type="entry name" value="CoA_transf_3"/>
    <property type="match status" value="1"/>
</dbReference>
<name>A0A7Y9S3R2_9ACTN</name>
<feature type="region of interest" description="Disordered" evidence="2">
    <location>
        <begin position="1"/>
        <end position="27"/>
    </location>
</feature>
<dbReference type="InterPro" id="IPR044855">
    <property type="entry name" value="CoA-Trfase_III_dom3_sf"/>
</dbReference>
<dbReference type="Proteomes" id="UP000540656">
    <property type="component" value="Unassembled WGS sequence"/>
</dbReference>
<dbReference type="Gene3D" id="3.40.50.10540">
    <property type="entry name" value="Crotonobetainyl-coa:carnitine coa-transferase, domain 1"/>
    <property type="match status" value="1"/>
</dbReference>
<dbReference type="GO" id="GO:0008410">
    <property type="term" value="F:CoA-transferase activity"/>
    <property type="evidence" value="ECO:0007669"/>
    <property type="project" value="TreeGrafter"/>
</dbReference>
<evidence type="ECO:0000313" key="3">
    <source>
        <dbReference type="EMBL" id="NYG59558.1"/>
    </source>
</evidence>
<feature type="compositionally biased region" description="Basic and acidic residues" evidence="2">
    <location>
        <begin position="259"/>
        <end position="274"/>
    </location>
</feature>
<dbReference type="PANTHER" id="PTHR48207">
    <property type="entry name" value="SUCCINATE--HYDROXYMETHYLGLUTARATE COA-TRANSFERASE"/>
    <property type="match status" value="1"/>
</dbReference>
<dbReference type="RefSeq" id="WP_218855499.1">
    <property type="nucleotide sequence ID" value="NZ_JACCAA010000001.1"/>
</dbReference>
<organism evidence="3 4">
    <name type="scientific">Nocardioides daedukensis</name>
    <dbReference type="NCBI Taxonomy" id="634462"/>
    <lineage>
        <taxon>Bacteria</taxon>
        <taxon>Bacillati</taxon>
        <taxon>Actinomycetota</taxon>
        <taxon>Actinomycetes</taxon>
        <taxon>Propionibacteriales</taxon>
        <taxon>Nocardioidaceae</taxon>
        <taxon>Nocardioides</taxon>
    </lineage>
</organism>
<dbReference type="InterPro" id="IPR003673">
    <property type="entry name" value="CoA-Trfase_fam_III"/>
</dbReference>